<evidence type="ECO:0000313" key="3">
    <source>
        <dbReference type="EMBL" id="KAK7258799.1"/>
    </source>
</evidence>
<feature type="coiled-coil region" evidence="1">
    <location>
        <begin position="255"/>
        <end position="524"/>
    </location>
</feature>
<feature type="coiled-coil region" evidence="1">
    <location>
        <begin position="104"/>
        <end position="163"/>
    </location>
</feature>
<sequence length="635" mass="72684">MAKKKTTHQSKQQQHVPQPPQEPQSQPPLPIDNATPSNNNNKLQSLKSLNSLLLKETSQRRQQVESLESLLSQTADDNVVSELEKSVAYAFVKSQVAEMGFRFVTERNDTVLELEEKVLEAENRERKVLEELREAKSVGEKLVEEATAERDWAVRNSEELREKVLEGENRERKVLEELRKAKSEVFEKERVIGEAVVERESAAMVIEELKERVLEGEDRERKVLKELRKVKSEGEGLREEGFLKERVIGEVKAERDSVLRNLRESEILIEKLKGEMDLVMREKDEISKANNVQKMKINSMESDSLHMVKALNDMCKEAELMSGKIRELEEKVGMAAEKEEGLMSEIRDLLKQKEEMEESVEMLKEGKDSIEKVLEGVRKELEDKQREIEEVKVSYGDEIMNARYIANDLKQACQGYERKNAELLLEVGSYRDSVKGVMVEKDNIMKRFDEEKTKVERLMLQVAEMEGRIEEMADKIGMMRSEKKELLEKNEMVQSRVSVLMNEKVALQQSLLNAQRECDDMKAKVEFSCANSDRVLEMLKSTAATVCQQKEGAEEVVSTEEKPEGEILLCAEQLNAIRDAFRSQNKKVADMKQQFESLQKSVTEAHKMKSLWTMISSGTSVLAAAFAAAYVTKGH</sequence>
<accession>A0AAN9EKH5</accession>
<feature type="compositionally biased region" description="Pro residues" evidence="2">
    <location>
        <begin position="17"/>
        <end position="30"/>
    </location>
</feature>
<protein>
    <submittedName>
        <fullName evidence="3">Uncharacterized protein</fullName>
    </submittedName>
</protein>
<name>A0AAN9EKH5_CROPI</name>
<dbReference type="Proteomes" id="UP001372338">
    <property type="component" value="Unassembled WGS sequence"/>
</dbReference>
<keyword evidence="4" id="KW-1185">Reference proteome</keyword>
<evidence type="ECO:0000313" key="4">
    <source>
        <dbReference type="Proteomes" id="UP001372338"/>
    </source>
</evidence>
<feature type="compositionally biased region" description="Low complexity" evidence="2">
    <location>
        <begin position="37"/>
        <end position="47"/>
    </location>
</feature>
<feature type="region of interest" description="Disordered" evidence="2">
    <location>
        <begin position="1"/>
        <end position="47"/>
    </location>
</feature>
<proteinExistence type="predicted"/>
<dbReference type="AlphaFoldDB" id="A0AAN9EKH5"/>
<gene>
    <name evidence="3" type="ORF">RIF29_24386</name>
</gene>
<reference evidence="3 4" key="1">
    <citation type="submission" date="2024-01" db="EMBL/GenBank/DDBJ databases">
        <title>The genomes of 5 underutilized Papilionoideae crops provide insights into root nodulation and disease resistanc.</title>
        <authorList>
            <person name="Yuan L."/>
        </authorList>
    </citation>
    <scope>NUCLEOTIDE SEQUENCE [LARGE SCALE GENOMIC DNA]</scope>
    <source>
        <strain evidence="3">ZHUSHIDOU_FW_LH</strain>
        <tissue evidence="3">Leaf</tissue>
    </source>
</reference>
<evidence type="ECO:0000256" key="2">
    <source>
        <dbReference type="SAM" id="MobiDB-lite"/>
    </source>
</evidence>
<keyword evidence="1" id="KW-0175">Coiled coil</keyword>
<comment type="caution">
    <text evidence="3">The sequence shown here is derived from an EMBL/GenBank/DDBJ whole genome shotgun (WGS) entry which is preliminary data.</text>
</comment>
<dbReference type="EMBL" id="JAYWIO010000005">
    <property type="protein sequence ID" value="KAK7258799.1"/>
    <property type="molecule type" value="Genomic_DNA"/>
</dbReference>
<organism evidence="3 4">
    <name type="scientific">Crotalaria pallida</name>
    <name type="common">Smooth rattlebox</name>
    <name type="synonym">Crotalaria striata</name>
    <dbReference type="NCBI Taxonomy" id="3830"/>
    <lineage>
        <taxon>Eukaryota</taxon>
        <taxon>Viridiplantae</taxon>
        <taxon>Streptophyta</taxon>
        <taxon>Embryophyta</taxon>
        <taxon>Tracheophyta</taxon>
        <taxon>Spermatophyta</taxon>
        <taxon>Magnoliopsida</taxon>
        <taxon>eudicotyledons</taxon>
        <taxon>Gunneridae</taxon>
        <taxon>Pentapetalae</taxon>
        <taxon>rosids</taxon>
        <taxon>fabids</taxon>
        <taxon>Fabales</taxon>
        <taxon>Fabaceae</taxon>
        <taxon>Papilionoideae</taxon>
        <taxon>50 kb inversion clade</taxon>
        <taxon>genistoids sensu lato</taxon>
        <taxon>core genistoids</taxon>
        <taxon>Crotalarieae</taxon>
        <taxon>Crotalaria</taxon>
    </lineage>
</organism>
<evidence type="ECO:0000256" key="1">
    <source>
        <dbReference type="SAM" id="Coils"/>
    </source>
</evidence>